<feature type="active site" description="Proton acceptor" evidence="8">
    <location>
        <position position="588"/>
    </location>
</feature>
<dbReference type="InterPro" id="IPR036188">
    <property type="entry name" value="FAD/NAD-bd_sf"/>
</dbReference>
<dbReference type="InterPro" id="IPR000172">
    <property type="entry name" value="GMC_OxRdtase_N"/>
</dbReference>
<evidence type="ECO:0000256" key="3">
    <source>
        <dbReference type="ARBA" id="ARBA00022630"/>
    </source>
</evidence>
<dbReference type="PROSITE" id="PS00624">
    <property type="entry name" value="GMC_OXRED_2"/>
    <property type="match status" value="1"/>
</dbReference>
<dbReference type="Gene3D" id="3.50.50.60">
    <property type="entry name" value="FAD/NAD(P)-binding domain"/>
    <property type="match status" value="1"/>
</dbReference>
<evidence type="ECO:0000256" key="6">
    <source>
        <dbReference type="ARBA" id="ARBA00023002"/>
    </source>
</evidence>
<feature type="active site" description="Proton donor" evidence="8">
    <location>
        <position position="545"/>
    </location>
</feature>
<comment type="cofactor">
    <cofactor evidence="1 9">
        <name>FAD</name>
        <dbReference type="ChEBI" id="CHEBI:57692"/>
    </cofactor>
</comment>
<dbReference type="InterPro" id="IPR007867">
    <property type="entry name" value="GMC_OxRtase_C"/>
</dbReference>
<gene>
    <name evidence="13" type="ORF">BDZ94DRAFT_544141</name>
</gene>
<dbReference type="Gene3D" id="3.30.560.10">
    <property type="entry name" value="Glucose Oxidase, domain 3"/>
    <property type="match status" value="1"/>
</dbReference>
<keyword evidence="6" id="KW-0560">Oxidoreductase</keyword>
<comment type="caution">
    <text evidence="13">The sequence shown here is derived from an EMBL/GenBank/DDBJ whole genome shotgun (WGS) entry which is preliminary data.</text>
</comment>
<dbReference type="PIRSF" id="PIRSF000137">
    <property type="entry name" value="Alcohol_oxidase"/>
    <property type="match status" value="1"/>
</dbReference>
<feature type="domain" description="Glucose-methanol-choline oxidoreductase N-terminal" evidence="12">
    <location>
        <begin position="287"/>
        <end position="301"/>
    </location>
</feature>
<comment type="similarity">
    <text evidence="2 10">Belongs to the GMC oxidoreductase family.</text>
</comment>
<name>A0A9P5YHN8_9AGAR</name>
<dbReference type="SUPFAM" id="SSF51905">
    <property type="entry name" value="FAD/NAD(P)-binding domain"/>
    <property type="match status" value="1"/>
</dbReference>
<evidence type="ECO:0000313" key="13">
    <source>
        <dbReference type="EMBL" id="KAF9468825.1"/>
    </source>
</evidence>
<keyword evidence="3 10" id="KW-0285">Flavoprotein</keyword>
<evidence type="ECO:0000256" key="8">
    <source>
        <dbReference type="PIRSR" id="PIRSR000137-1"/>
    </source>
</evidence>
<accession>A0A9P5YHN8</accession>
<evidence type="ECO:0000259" key="12">
    <source>
        <dbReference type="PROSITE" id="PS00624"/>
    </source>
</evidence>
<dbReference type="PANTHER" id="PTHR11552:SF201">
    <property type="entry name" value="GLUCOSE-METHANOL-CHOLINE OXIDOREDUCTASE N-TERMINAL DOMAIN-CONTAINING PROTEIN"/>
    <property type="match status" value="1"/>
</dbReference>
<dbReference type="GO" id="GO:0016614">
    <property type="term" value="F:oxidoreductase activity, acting on CH-OH group of donors"/>
    <property type="evidence" value="ECO:0007669"/>
    <property type="project" value="InterPro"/>
</dbReference>
<reference evidence="13" key="1">
    <citation type="submission" date="2020-11" db="EMBL/GenBank/DDBJ databases">
        <authorList>
            <consortium name="DOE Joint Genome Institute"/>
            <person name="Ahrendt S."/>
            <person name="Riley R."/>
            <person name="Andreopoulos W."/>
            <person name="Labutti K."/>
            <person name="Pangilinan J."/>
            <person name="Ruiz-Duenas F.J."/>
            <person name="Barrasa J.M."/>
            <person name="Sanchez-Garcia M."/>
            <person name="Camarero S."/>
            <person name="Miyauchi S."/>
            <person name="Serrano A."/>
            <person name="Linde D."/>
            <person name="Babiker R."/>
            <person name="Drula E."/>
            <person name="Ayuso-Fernandez I."/>
            <person name="Pacheco R."/>
            <person name="Padilla G."/>
            <person name="Ferreira P."/>
            <person name="Barriuso J."/>
            <person name="Kellner H."/>
            <person name="Castanera R."/>
            <person name="Alfaro M."/>
            <person name="Ramirez L."/>
            <person name="Pisabarro A.G."/>
            <person name="Kuo A."/>
            <person name="Tritt A."/>
            <person name="Lipzen A."/>
            <person name="He G."/>
            <person name="Yan M."/>
            <person name="Ng V."/>
            <person name="Cullen D."/>
            <person name="Martin F."/>
            <person name="Rosso M.-N."/>
            <person name="Henrissat B."/>
            <person name="Hibbett D."/>
            <person name="Martinez A.T."/>
            <person name="Grigoriev I.V."/>
        </authorList>
    </citation>
    <scope>NUCLEOTIDE SEQUENCE</scope>
    <source>
        <strain evidence="13">CBS 247.69</strain>
    </source>
</reference>
<feature type="binding site" evidence="9">
    <location>
        <position position="247"/>
    </location>
    <ligand>
        <name>FAD</name>
        <dbReference type="ChEBI" id="CHEBI:57692"/>
    </ligand>
</feature>
<evidence type="ECO:0000256" key="1">
    <source>
        <dbReference type="ARBA" id="ARBA00001974"/>
    </source>
</evidence>
<dbReference type="PANTHER" id="PTHR11552">
    <property type="entry name" value="GLUCOSE-METHANOL-CHOLINE GMC OXIDOREDUCTASE"/>
    <property type="match status" value="1"/>
</dbReference>
<keyword evidence="7" id="KW-0325">Glycoprotein</keyword>
<dbReference type="Proteomes" id="UP000807353">
    <property type="component" value="Unassembled WGS sequence"/>
</dbReference>
<evidence type="ECO:0000256" key="4">
    <source>
        <dbReference type="ARBA" id="ARBA00022729"/>
    </source>
</evidence>
<keyword evidence="14" id="KW-1185">Reference proteome</keyword>
<feature type="domain" description="Glucose-methanol-choline oxidoreductase N-terminal" evidence="11">
    <location>
        <begin position="92"/>
        <end position="115"/>
    </location>
</feature>
<dbReference type="EMBL" id="MU150231">
    <property type="protein sequence ID" value="KAF9468825.1"/>
    <property type="molecule type" value="Genomic_DNA"/>
</dbReference>
<evidence type="ECO:0000256" key="10">
    <source>
        <dbReference type="RuleBase" id="RU003968"/>
    </source>
</evidence>
<protein>
    <recommendedName>
        <fullName evidence="11 12">Glucose-methanol-choline oxidoreductase N-terminal domain-containing protein</fullName>
    </recommendedName>
</protein>
<keyword evidence="5 9" id="KW-0274">FAD</keyword>
<dbReference type="PROSITE" id="PS00623">
    <property type="entry name" value="GMC_OXRED_1"/>
    <property type="match status" value="1"/>
</dbReference>
<evidence type="ECO:0000256" key="2">
    <source>
        <dbReference type="ARBA" id="ARBA00010790"/>
    </source>
</evidence>
<dbReference type="Pfam" id="PF05199">
    <property type="entry name" value="GMC_oxred_C"/>
    <property type="match status" value="1"/>
</dbReference>
<evidence type="ECO:0000256" key="7">
    <source>
        <dbReference type="ARBA" id="ARBA00023180"/>
    </source>
</evidence>
<evidence type="ECO:0000259" key="11">
    <source>
        <dbReference type="PROSITE" id="PS00623"/>
    </source>
</evidence>
<evidence type="ECO:0000256" key="9">
    <source>
        <dbReference type="PIRSR" id="PIRSR000137-2"/>
    </source>
</evidence>
<sequence length="608" mass="66602">MPIVSIEHVSNKSFDYIIIGGGTAGLVLAARLTEDPNASVLVLEAGQPNFEDPAILRPGQYGSHFGQPDYDWAMKTVPQQHSNGTEIPWPRGRGLGGSSAINFMAWTIPPKEDIDDWERLGNEGWNWNDFAQYLERSATFTPLKLTPEELQRRGAESYKGFEKTIGSGPLHISHPKTIIDADIKMQETLNNMGIPTAPLPITGNPRGTLIAPNTIDPISNTRSYSATAYLHPNAERPNLTVLTSAYVYKIVTSMDNEIIATGVEFAYAGDRIIHLAHAKKEVVLSAGALKTPQLLELSGIGRPDILEKIGVPLKLTLDGVGENVQEHLWTGVSFEMKDNIQDETFDILRSPGVTEKHIDLFALSQGVFTMGVVNFAFQPLDALSDQAPSIHENVRADIKDNIRNGNYSPGLVDQYLLQLERLSLKGLGCEIMGFPGFLSFPNPPIPGKKYFSILIASNHTFSRGSIHAVSNDPILSPIIDPHCFEKDIDLQTLVEMTKFARKVAATAPFKDFLGENVVEVNPGPDVKTHQDIEEWMKGAVCTTYHTVGSASMLPREKGGVVDNRLKVYGTRNLRIADISIVPLHFASHAQSVAYVIGEKAADIIAGKI</sequence>
<dbReference type="Pfam" id="PF00732">
    <property type="entry name" value="GMC_oxred_N"/>
    <property type="match status" value="1"/>
</dbReference>
<dbReference type="AlphaFoldDB" id="A0A9P5YHN8"/>
<evidence type="ECO:0000256" key="5">
    <source>
        <dbReference type="ARBA" id="ARBA00022827"/>
    </source>
</evidence>
<dbReference type="SUPFAM" id="SSF54373">
    <property type="entry name" value="FAD-linked reductases, C-terminal domain"/>
    <property type="match status" value="1"/>
</dbReference>
<organism evidence="13 14">
    <name type="scientific">Collybia nuda</name>
    <dbReference type="NCBI Taxonomy" id="64659"/>
    <lineage>
        <taxon>Eukaryota</taxon>
        <taxon>Fungi</taxon>
        <taxon>Dikarya</taxon>
        <taxon>Basidiomycota</taxon>
        <taxon>Agaricomycotina</taxon>
        <taxon>Agaricomycetes</taxon>
        <taxon>Agaricomycetidae</taxon>
        <taxon>Agaricales</taxon>
        <taxon>Tricholomatineae</taxon>
        <taxon>Clitocybaceae</taxon>
        <taxon>Collybia</taxon>
    </lineage>
</organism>
<evidence type="ECO:0000313" key="14">
    <source>
        <dbReference type="Proteomes" id="UP000807353"/>
    </source>
</evidence>
<keyword evidence="4" id="KW-0732">Signal</keyword>
<dbReference type="OrthoDB" id="269227at2759"/>
<dbReference type="InterPro" id="IPR012132">
    <property type="entry name" value="GMC_OxRdtase"/>
</dbReference>
<proteinExistence type="inferred from homology"/>
<dbReference type="GO" id="GO:0050660">
    <property type="term" value="F:flavin adenine dinucleotide binding"/>
    <property type="evidence" value="ECO:0007669"/>
    <property type="project" value="InterPro"/>
</dbReference>